<proteinExistence type="predicted"/>
<dbReference type="OrthoDB" id="8031842at2759"/>
<protein>
    <submittedName>
        <fullName evidence="1">Uncharacterized protein</fullName>
    </submittedName>
</protein>
<evidence type="ECO:0000313" key="2">
    <source>
        <dbReference type="Proteomes" id="UP000502823"/>
    </source>
</evidence>
<dbReference type="EMBL" id="BLKM01000370">
    <property type="protein sequence ID" value="GFG32539.1"/>
    <property type="molecule type" value="Genomic_DNA"/>
</dbReference>
<dbReference type="AlphaFoldDB" id="A0A6L2PJ16"/>
<dbReference type="GO" id="GO:0003676">
    <property type="term" value="F:nucleic acid binding"/>
    <property type="evidence" value="ECO:0007669"/>
    <property type="project" value="InterPro"/>
</dbReference>
<sequence length="124" mass="14492">MDTLNLRTHAFGLWKIPISWMKYHFASRKSVFGVPHRLLFESTVDGAVYRDLVQQFVAWLEVDERDCWFQQDGATCSTVDETINMLRDFLGYRLIFNNIWSLRSPDLMPPDFSIGSLEGKSLKR</sequence>
<name>A0A6L2PJ16_COPFO</name>
<dbReference type="Gene3D" id="3.30.420.10">
    <property type="entry name" value="Ribonuclease H-like superfamily/Ribonuclease H"/>
    <property type="match status" value="1"/>
</dbReference>
<comment type="caution">
    <text evidence="1">The sequence shown here is derived from an EMBL/GenBank/DDBJ whole genome shotgun (WGS) entry which is preliminary data.</text>
</comment>
<evidence type="ECO:0000313" key="1">
    <source>
        <dbReference type="EMBL" id="GFG32539.1"/>
    </source>
</evidence>
<dbReference type="Proteomes" id="UP000502823">
    <property type="component" value="Unassembled WGS sequence"/>
</dbReference>
<dbReference type="InterPro" id="IPR036397">
    <property type="entry name" value="RNaseH_sf"/>
</dbReference>
<dbReference type="InParanoid" id="A0A6L2PJ16"/>
<accession>A0A6L2PJ16</accession>
<organism evidence="1 2">
    <name type="scientific">Coptotermes formosanus</name>
    <name type="common">Formosan subterranean termite</name>
    <dbReference type="NCBI Taxonomy" id="36987"/>
    <lineage>
        <taxon>Eukaryota</taxon>
        <taxon>Metazoa</taxon>
        <taxon>Ecdysozoa</taxon>
        <taxon>Arthropoda</taxon>
        <taxon>Hexapoda</taxon>
        <taxon>Insecta</taxon>
        <taxon>Pterygota</taxon>
        <taxon>Neoptera</taxon>
        <taxon>Polyneoptera</taxon>
        <taxon>Dictyoptera</taxon>
        <taxon>Blattodea</taxon>
        <taxon>Blattoidea</taxon>
        <taxon>Termitoidae</taxon>
        <taxon>Rhinotermitidae</taxon>
        <taxon>Coptotermes</taxon>
    </lineage>
</organism>
<reference evidence="2" key="1">
    <citation type="submission" date="2020-01" db="EMBL/GenBank/DDBJ databases">
        <title>Draft genome sequence of the Termite Coptotermes fromosanus.</title>
        <authorList>
            <person name="Itakura S."/>
            <person name="Yosikawa Y."/>
            <person name="Umezawa K."/>
        </authorList>
    </citation>
    <scope>NUCLEOTIDE SEQUENCE [LARGE SCALE GENOMIC DNA]</scope>
</reference>
<gene>
    <name evidence="1" type="ORF">Cfor_01185</name>
</gene>
<keyword evidence="2" id="KW-1185">Reference proteome</keyword>